<gene>
    <name evidence="6" type="ORF">HAZT_HAZT005558</name>
</gene>
<reference evidence="6" key="3">
    <citation type="submission" date="2019-06" db="EMBL/GenBank/DDBJ databases">
        <authorList>
            <person name="Poynton C."/>
            <person name="Hasenbein S."/>
            <person name="Benoit J.B."/>
            <person name="Sepulveda M.S."/>
            <person name="Poelchau M.F."/>
            <person name="Murali S.C."/>
            <person name="Chen S."/>
            <person name="Glastad K.M."/>
            <person name="Werren J.H."/>
            <person name="Vineis J.H."/>
            <person name="Bowen J.L."/>
            <person name="Friedrich M."/>
            <person name="Jones J."/>
            <person name="Robertson H.M."/>
            <person name="Feyereisen R."/>
            <person name="Mechler-Hickson A."/>
            <person name="Mathers N."/>
            <person name="Lee C.E."/>
            <person name="Colbourne J.K."/>
            <person name="Biales A."/>
            <person name="Johnston J.S."/>
            <person name="Wellborn G.A."/>
            <person name="Rosendale A.J."/>
            <person name="Cridge A.G."/>
            <person name="Munoz-Torres M.C."/>
            <person name="Bain P.A."/>
            <person name="Manny A.R."/>
            <person name="Major K.M."/>
            <person name="Lambert F.N."/>
            <person name="Vulpe C.D."/>
            <person name="Tuck P."/>
            <person name="Blalock B.J."/>
            <person name="Lin Y.-Y."/>
            <person name="Smith M.E."/>
            <person name="Ochoa-Acuna H."/>
            <person name="Chen M.-J.M."/>
            <person name="Childers C.P."/>
            <person name="Qu J."/>
            <person name="Dugan S."/>
            <person name="Lee S.L."/>
            <person name="Chao H."/>
            <person name="Dinh H."/>
            <person name="Han Y."/>
            <person name="Doddapaneni H."/>
            <person name="Worley K.C."/>
            <person name="Muzny D.M."/>
            <person name="Gibbs R.A."/>
            <person name="Richards S."/>
        </authorList>
    </citation>
    <scope>NUCLEOTIDE SEQUENCE</scope>
    <source>
        <strain evidence="6">HAZT.00-mixed</strain>
        <tissue evidence="6">Whole organism</tissue>
    </source>
</reference>
<dbReference type="Gene3D" id="2.10.110.10">
    <property type="entry name" value="Cysteine Rich Protein"/>
    <property type="match status" value="1"/>
</dbReference>
<dbReference type="PANTHER" id="PTHR24211">
    <property type="entry name" value="LIM DOMAIN-CONTAINING PROTEIN"/>
    <property type="match status" value="1"/>
</dbReference>
<keyword evidence="3 4" id="KW-0440">LIM domain</keyword>
<evidence type="ECO:0000259" key="5">
    <source>
        <dbReference type="PROSITE" id="PS50023"/>
    </source>
</evidence>
<comment type="caution">
    <text evidence="6">The sequence shown here is derived from an EMBL/GenBank/DDBJ whole genome shotgun (WGS) entry which is preliminary data.</text>
</comment>
<accession>A0A6A0H3P6</accession>
<proteinExistence type="predicted"/>
<feature type="domain" description="LIM zinc-binding" evidence="5">
    <location>
        <begin position="15"/>
        <end position="80"/>
    </location>
</feature>
<evidence type="ECO:0000256" key="2">
    <source>
        <dbReference type="ARBA" id="ARBA00022833"/>
    </source>
</evidence>
<dbReference type="Pfam" id="PF00412">
    <property type="entry name" value="LIM"/>
    <property type="match status" value="1"/>
</dbReference>
<keyword evidence="2 4" id="KW-0862">Zinc</keyword>
<dbReference type="InterPro" id="IPR047120">
    <property type="entry name" value="Pk/Esn/Tes"/>
</dbReference>
<dbReference type="AlphaFoldDB" id="A0A6A0H3P6"/>
<dbReference type="SUPFAM" id="SSF57716">
    <property type="entry name" value="Glucocorticoid receptor-like (DNA-binding domain)"/>
    <property type="match status" value="1"/>
</dbReference>
<dbReference type="InterPro" id="IPR001781">
    <property type="entry name" value="Znf_LIM"/>
</dbReference>
<keyword evidence="1 4" id="KW-0479">Metal-binding</keyword>
<dbReference type="PROSITE" id="PS00478">
    <property type="entry name" value="LIM_DOMAIN_1"/>
    <property type="match status" value="1"/>
</dbReference>
<dbReference type="PANTHER" id="PTHR24211:SF37">
    <property type="entry name" value="PROTEIN ESPINAS-LIKE PROTEIN"/>
    <property type="match status" value="1"/>
</dbReference>
<reference evidence="6" key="2">
    <citation type="journal article" date="2018" name="Environ. Sci. Technol.">
        <title>The Toxicogenome of Hyalella azteca: A Model for Sediment Ecotoxicology and Evolutionary Toxicology.</title>
        <authorList>
            <person name="Poynton H.C."/>
            <person name="Hasenbein S."/>
            <person name="Benoit J.B."/>
            <person name="Sepulveda M.S."/>
            <person name="Poelchau M.F."/>
            <person name="Hughes D.S.T."/>
            <person name="Murali S.C."/>
            <person name="Chen S."/>
            <person name="Glastad K.M."/>
            <person name="Goodisman M.A.D."/>
            <person name="Werren J.H."/>
            <person name="Vineis J.H."/>
            <person name="Bowen J.L."/>
            <person name="Friedrich M."/>
            <person name="Jones J."/>
            <person name="Robertson H.M."/>
            <person name="Feyereisen R."/>
            <person name="Mechler-Hickson A."/>
            <person name="Mathers N."/>
            <person name="Lee C.E."/>
            <person name="Colbourne J.K."/>
            <person name="Biales A."/>
            <person name="Johnston J.S."/>
            <person name="Wellborn G.A."/>
            <person name="Rosendale A.J."/>
            <person name="Cridge A.G."/>
            <person name="Munoz-Torres M.C."/>
            <person name="Bain P.A."/>
            <person name="Manny A.R."/>
            <person name="Major K.M."/>
            <person name="Lambert F.N."/>
            <person name="Vulpe C.D."/>
            <person name="Tuck P."/>
            <person name="Blalock B.J."/>
            <person name="Lin Y.Y."/>
            <person name="Smith M.E."/>
            <person name="Ochoa-Acuna H."/>
            <person name="Chen M.M."/>
            <person name="Childers C.P."/>
            <person name="Qu J."/>
            <person name="Dugan S."/>
            <person name="Lee S.L."/>
            <person name="Chao H."/>
            <person name="Dinh H."/>
            <person name="Han Y."/>
            <person name="Doddapaneni H."/>
            <person name="Worley K.C."/>
            <person name="Muzny D.M."/>
            <person name="Gibbs R.A."/>
            <person name="Richards S."/>
        </authorList>
    </citation>
    <scope>NUCLEOTIDE SEQUENCE</scope>
    <source>
        <strain evidence="6">HAZT.00-mixed</strain>
        <tissue evidence="6">Whole organism</tissue>
    </source>
</reference>
<dbReference type="SMART" id="SM00132">
    <property type="entry name" value="LIM"/>
    <property type="match status" value="1"/>
</dbReference>
<protein>
    <recommendedName>
        <fullName evidence="5">LIM zinc-binding domain-containing protein</fullName>
    </recommendedName>
</protein>
<evidence type="ECO:0000256" key="4">
    <source>
        <dbReference type="PROSITE-ProRule" id="PRU00125"/>
    </source>
</evidence>
<dbReference type="GO" id="GO:0046872">
    <property type="term" value="F:metal ion binding"/>
    <property type="evidence" value="ECO:0007669"/>
    <property type="project" value="UniProtKB-KW"/>
</dbReference>
<evidence type="ECO:0000256" key="1">
    <source>
        <dbReference type="ARBA" id="ARBA00022723"/>
    </source>
</evidence>
<evidence type="ECO:0000313" key="6">
    <source>
        <dbReference type="EMBL" id="KAA0198658.1"/>
    </source>
</evidence>
<reference evidence="6" key="1">
    <citation type="submission" date="2014-08" db="EMBL/GenBank/DDBJ databases">
        <authorList>
            <person name="Murali S."/>
            <person name="Richards S."/>
            <person name="Bandaranaike D."/>
            <person name="Bellair M."/>
            <person name="Blankenburg K."/>
            <person name="Chao H."/>
            <person name="Dinh H."/>
            <person name="Doddapaneni H."/>
            <person name="Dugan-Rocha S."/>
            <person name="Elkadiri S."/>
            <person name="Gnanaolivu R."/>
            <person name="Hughes D."/>
            <person name="Lee S."/>
            <person name="Li M."/>
            <person name="Ming W."/>
            <person name="Munidasa M."/>
            <person name="Muniz J."/>
            <person name="Nguyen L."/>
            <person name="Osuji N."/>
            <person name="Pu L.-L."/>
            <person name="Puazo M."/>
            <person name="Skinner E."/>
            <person name="Qu C."/>
            <person name="Quiroz J."/>
            <person name="Raj R."/>
            <person name="Weissenberger G."/>
            <person name="Xin Y."/>
            <person name="Zou X."/>
            <person name="Han Y."/>
            <person name="Worley K."/>
            <person name="Muzny D."/>
            <person name="Gibbs R."/>
        </authorList>
    </citation>
    <scope>NUCLEOTIDE SEQUENCE</scope>
    <source>
        <strain evidence="6">HAZT.00-mixed</strain>
        <tissue evidence="6">Whole organism</tissue>
    </source>
</reference>
<sequence length="98" mass="10962">MTVKTDPLNRCLPRQNCRGCSMKMPEGSVVVVAPRLGDYVAWHPACFTCNTCNELLVDLVYCVWEDGVHCGRHYAEKLKPRCAACDEVGCGVMRWVVV</sequence>
<dbReference type="PROSITE" id="PS50023">
    <property type="entry name" value="LIM_DOMAIN_2"/>
    <property type="match status" value="1"/>
</dbReference>
<evidence type="ECO:0000256" key="3">
    <source>
        <dbReference type="ARBA" id="ARBA00023038"/>
    </source>
</evidence>
<name>A0A6A0H3P6_HYAAZ</name>
<dbReference type="EMBL" id="JQDR03007398">
    <property type="protein sequence ID" value="KAA0198658.1"/>
    <property type="molecule type" value="Genomic_DNA"/>
</dbReference>
<dbReference type="Proteomes" id="UP000711488">
    <property type="component" value="Unassembled WGS sequence"/>
</dbReference>
<organism evidence="6">
    <name type="scientific">Hyalella azteca</name>
    <name type="common">Amphipod</name>
    <dbReference type="NCBI Taxonomy" id="294128"/>
    <lineage>
        <taxon>Eukaryota</taxon>
        <taxon>Metazoa</taxon>
        <taxon>Ecdysozoa</taxon>
        <taxon>Arthropoda</taxon>
        <taxon>Crustacea</taxon>
        <taxon>Multicrustacea</taxon>
        <taxon>Malacostraca</taxon>
        <taxon>Eumalacostraca</taxon>
        <taxon>Peracarida</taxon>
        <taxon>Amphipoda</taxon>
        <taxon>Senticaudata</taxon>
        <taxon>Talitrida</taxon>
        <taxon>Talitroidea</taxon>
        <taxon>Hyalellidae</taxon>
        <taxon>Hyalella</taxon>
    </lineage>
</organism>